<dbReference type="Proteomes" id="UP000184518">
    <property type="component" value="Unassembled WGS sequence"/>
</dbReference>
<evidence type="ECO:0000313" key="2">
    <source>
        <dbReference type="Proteomes" id="UP000184518"/>
    </source>
</evidence>
<accession>A0A1M5BX04</accession>
<evidence type="ECO:0000313" key="1">
    <source>
        <dbReference type="EMBL" id="SHF47143.1"/>
    </source>
</evidence>
<keyword evidence="2" id="KW-1185">Reference proteome</keyword>
<gene>
    <name evidence="1" type="ORF">SAMN05443633_104327</name>
</gene>
<dbReference type="STRING" id="1416778.SAMN05443633_104327"/>
<dbReference type="EMBL" id="FQUT01000004">
    <property type="protein sequence ID" value="SHF47143.1"/>
    <property type="molecule type" value="Genomic_DNA"/>
</dbReference>
<sequence length="176" mass="20988">MSIFYETLILLKEKKDPKSFILNFNENLKSINVLLEKSDSEVMVFNDDRNEEEKEPIWLDTSMTDEEVVDLVCSWKGLGLLTYRHQDFQYDLGINYLTWNDKYLSGFVVSYAHKDTLFEDDRHKKLISKISEFIDYEYVIGNISIDSKIYIRMEDSLEKIKEHILKNSFEIDSRTW</sequence>
<dbReference type="OrthoDB" id="1254564at2"/>
<protein>
    <submittedName>
        <fullName evidence="1">Uncharacterized protein</fullName>
    </submittedName>
</protein>
<reference evidence="2" key="1">
    <citation type="submission" date="2016-11" db="EMBL/GenBank/DDBJ databases">
        <authorList>
            <person name="Varghese N."/>
            <person name="Submissions S."/>
        </authorList>
    </citation>
    <scope>NUCLEOTIDE SEQUENCE [LARGE SCALE GENOMIC DNA]</scope>
    <source>
        <strain evidence="2">DSM 27619</strain>
    </source>
</reference>
<proteinExistence type="predicted"/>
<dbReference type="AlphaFoldDB" id="A0A1M5BX04"/>
<organism evidence="1 2">
    <name type="scientific">Chryseobacterium arachidis</name>
    <dbReference type="NCBI Taxonomy" id="1416778"/>
    <lineage>
        <taxon>Bacteria</taxon>
        <taxon>Pseudomonadati</taxon>
        <taxon>Bacteroidota</taxon>
        <taxon>Flavobacteriia</taxon>
        <taxon>Flavobacteriales</taxon>
        <taxon>Weeksellaceae</taxon>
        <taxon>Chryseobacterium group</taxon>
        <taxon>Chryseobacterium</taxon>
    </lineage>
</organism>
<name>A0A1M5BX04_9FLAO</name>
<dbReference type="RefSeq" id="WP_072956691.1">
    <property type="nucleotide sequence ID" value="NZ_FQUT01000004.1"/>
</dbReference>